<organism evidence="1">
    <name type="scientific">Shrimp hemocyte iridescent virus</name>
    <dbReference type="NCBI Taxonomy" id="2039780"/>
    <lineage>
        <taxon>Viruses</taxon>
        <taxon>Varidnaviria</taxon>
        <taxon>Bamfordvirae</taxon>
        <taxon>Nucleocytoviricota</taxon>
        <taxon>Megaviricetes</taxon>
        <taxon>Pimascovirales</taxon>
        <taxon>Pimascovirales incertae sedis</taxon>
        <taxon>Iridoviridae</taxon>
        <taxon>Betairidovirinae</taxon>
        <taxon>Decapodiridovirus</taxon>
        <taxon>Decapodiridovirus litopenaeus1</taxon>
        <taxon>Decapod iridescent virus 1</taxon>
    </lineage>
</organism>
<dbReference type="SUPFAM" id="SSF52833">
    <property type="entry name" value="Thioredoxin-like"/>
    <property type="match status" value="1"/>
</dbReference>
<reference evidence="1" key="1">
    <citation type="journal article" date="2017" name="Arch. Virol.">
        <title>Complete genome sequence of shrimp hemocyte iridescent virus (SHIV) isolated from white leg shrimp, Litopenaeus vannamei.</title>
        <authorList>
            <person name="Qiu L."/>
            <person name="Chen M.M."/>
            <person name="Wang R.Y."/>
            <person name="Wan X.Y."/>
            <person name="Li C."/>
            <person name="Zhang Q.L."/>
            <person name="Dong X."/>
            <person name="Yang B."/>
            <person name="Xiang J.H."/>
            <person name="Huang J."/>
        </authorList>
    </citation>
    <scope>NUCLEOTIDE SEQUENCE [LARGE SCALE GENOMIC DNA]</scope>
    <source>
        <strain evidence="1">20141215</strain>
    </source>
</reference>
<reference evidence="1" key="2">
    <citation type="journal article" date="2017" name="Sci. Rep.">
        <title>Characterization of a new member of Iridoviridae, Shrimp hemocyte iridescent virus (SHIV), found in white leg shrimp (Litopenaeus vannamei).</title>
        <authorList>
            <person name="Qiu L."/>
            <person name="Chen M.M."/>
            <person name="Wan X.Y."/>
            <person name="Li C."/>
            <person name="Zhang Q.L."/>
            <person name="Wang R.Y."/>
            <person name="Cheng D.Y."/>
            <person name="Dong X."/>
            <person name="Yang B."/>
            <person name="Wang X.H."/>
            <person name="Xiang J.H."/>
            <person name="Huang J."/>
        </authorList>
    </citation>
    <scope>NUCLEOTIDE SEQUENCE [LARGE SCALE GENOMIC DNA]</scope>
    <source>
        <strain evidence="1">20141215</strain>
    </source>
</reference>
<keyword evidence="2" id="KW-1185">Reference proteome</keyword>
<protein>
    <submittedName>
        <fullName evidence="1">Thioredoxin 2</fullName>
    </submittedName>
</protein>
<dbReference type="RefSeq" id="YP_010084778.1">
    <property type="nucleotide sequence ID" value="NC_055165.1"/>
</dbReference>
<dbReference type="EMBL" id="MF599468">
    <property type="protein sequence ID" value="ATE87035.1"/>
    <property type="molecule type" value="Genomic_DNA"/>
</dbReference>
<dbReference type="Gene3D" id="3.40.30.10">
    <property type="entry name" value="Glutaredoxin"/>
    <property type="match status" value="1"/>
</dbReference>
<name>A0A291B0L3_9VIRU</name>
<evidence type="ECO:0000313" key="2">
    <source>
        <dbReference type="Proteomes" id="UP000297192"/>
    </source>
</evidence>
<proteinExistence type="predicted"/>
<accession>A0A291B0L3</accession>
<dbReference type="GeneID" id="65099798"/>
<dbReference type="InterPro" id="IPR036249">
    <property type="entry name" value="Thioredoxin-like_sf"/>
</dbReference>
<dbReference type="KEGG" id="vg:65099798"/>
<gene>
    <name evidence="1" type="primary">26L</name>
</gene>
<dbReference type="CDD" id="cd02947">
    <property type="entry name" value="TRX_family"/>
    <property type="match status" value="1"/>
</dbReference>
<sequence>MCRGLKPIFENLKNKIRGVKFEYMDVAQDNLKLHKMSLESNNPITSVPSFFLFHNGIKIAEYIRDKKLNENLEKMNNFLIINIRENKNNFKVNQTNYGGAIPYNMASRPLYLIVE</sequence>
<evidence type="ECO:0000313" key="1">
    <source>
        <dbReference type="EMBL" id="ATE87035.1"/>
    </source>
</evidence>
<dbReference type="Proteomes" id="UP000297192">
    <property type="component" value="Segment"/>
</dbReference>